<dbReference type="InterPro" id="IPR052016">
    <property type="entry name" value="Bact_Sigma-Reg"/>
</dbReference>
<name>A0A9X2VRR7_9PSEU</name>
<feature type="domain" description="PPM-type phosphatase" evidence="2">
    <location>
        <begin position="266"/>
        <end position="485"/>
    </location>
</feature>
<dbReference type="GO" id="GO:0016791">
    <property type="term" value="F:phosphatase activity"/>
    <property type="evidence" value="ECO:0007669"/>
    <property type="project" value="TreeGrafter"/>
</dbReference>
<dbReference type="InterPro" id="IPR001932">
    <property type="entry name" value="PPM-type_phosphatase-like_dom"/>
</dbReference>
<evidence type="ECO:0000256" key="1">
    <source>
        <dbReference type="ARBA" id="ARBA00022801"/>
    </source>
</evidence>
<protein>
    <submittedName>
        <fullName evidence="3">SpoIIE family protein phosphatase</fullName>
    </submittedName>
</protein>
<dbReference type="EMBL" id="JANYMP010000016">
    <property type="protein sequence ID" value="MCS7481152.1"/>
    <property type="molecule type" value="Genomic_DNA"/>
</dbReference>
<organism evidence="3 4">
    <name type="scientific">Umezawaea endophytica</name>
    <dbReference type="NCBI Taxonomy" id="1654476"/>
    <lineage>
        <taxon>Bacteria</taxon>
        <taxon>Bacillati</taxon>
        <taxon>Actinomycetota</taxon>
        <taxon>Actinomycetes</taxon>
        <taxon>Pseudonocardiales</taxon>
        <taxon>Pseudonocardiaceae</taxon>
        <taxon>Umezawaea</taxon>
    </lineage>
</organism>
<dbReference type="RefSeq" id="WP_259626637.1">
    <property type="nucleotide sequence ID" value="NZ_JANYMP010000016.1"/>
</dbReference>
<keyword evidence="4" id="KW-1185">Reference proteome</keyword>
<dbReference type="SMART" id="SM00331">
    <property type="entry name" value="PP2C_SIG"/>
    <property type="match status" value="1"/>
</dbReference>
<dbReference type="PANTHER" id="PTHR43156">
    <property type="entry name" value="STAGE II SPORULATION PROTEIN E-RELATED"/>
    <property type="match status" value="1"/>
</dbReference>
<keyword evidence="1" id="KW-0378">Hydrolase</keyword>
<dbReference type="InterPro" id="IPR029016">
    <property type="entry name" value="GAF-like_dom_sf"/>
</dbReference>
<reference evidence="3" key="1">
    <citation type="submission" date="2022-08" db="EMBL/GenBank/DDBJ databases">
        <authorList>
            <person name="Tistechok S."/>
            <person name="Samborskyy M."/>
            <person name="Roman I."/>
        </authorList>
    </citation>
    <scope>NUCLEOTIDE SEQUENCE</scope>
    <source>
        <strain evidence="3">DSM 103496</strain>
    </source>
</reference>
<comment type="caution">
    <text evidence="3">The sequence shown here is derived from an EMBL/GenBank/DDBJ whole genome shotgun (WGS) entry which is preliminary data.</text>
</comment>
<dbReference type="SUPFAM" id="SSF81606">
    <property type="entry name" value="PP2C-like"/>
    <property type="match status" value="1"/>
</dbReference>
<accession>A0A9X2VRR7</accession>
<evidence type="ECO:0000313" key="3">
    <source>
        <dbReference type="EMBL" id="MCS7481152.1"/>
    </source>
</evidence>
<dbReference type="SUPFAM" id="SSF55781">
    <property type="entry name" value="GAF domain-like"/>
    <property type="match status" value="1"/>
</dbReference>
<dbReference type="Proteomes" id="UP001141259">
    <property type="component" value="Unassembled WGS sequence"/>
</dbReference>
<dbReference type="InterPro" id="IPR036457">
    <property type="entry name" value="PPM-type-like_dom_sf"/>
</dbReference>
<dbReference type="Pfam" id="PF07228">
    <property type="entry name" value="SpoIIE"/>
    <property type="match status" value="1"/>
</dbReference>
<sequence length="489" mass="51775">MAQGHRVDTEAPGIALPAWRRLVDGLREAVAIVDEDDVIAVLNPAATTLHPALRPGTPLTTPARRQALGDGWTACYLDTPAGWDRAFLDEALNRLASATDRADTLKAVVELALAHLADQCAVIVPAPRGRVEWWYGAKGTTEVVRARTTRQSAGLVTGLLDVLDGAVPHAVFGRESTPDLPVDFGEPGHAHAVPLVKGGTSLGALVVVRRVPGGPFTAAEIDAIRRYGDHAARALEAAIRHGEQSRVVDVLRADLLPKPLPDVPGTLLATAYHPAARRAEVGGDFYDVHLREDGSATFVLGDVCGNGLEAAVHSGRVRRSLHTLLLVEQRPAHLLYLLNAALVAAGSKLFTTLVVGTLVQADDGGLHLTLASGGHPPPMLLHAGGTVEEVVARGGIVGVLTDVRFQETTVTVKPGETLLLYSDGITEARAESNREELFGEERLQAVLAECTGQRADATIDTVRRAVFDWLGPSEHDDITLLAVQAVPSG</sequence>
<proteinExistence type="predicted"/>
<dbReference type="Gene3D" id="3.60.40.10">
    <property type="entry name" value="PPM-type phosphatase domain"/>
    <property type="match status" value="1"/>
</dbReference>
<dbReference type="PANTHER" id="PTHR43156:SF2">
    <property type="entry name" value="STAGE II SPORULATION PROTEIN E"/>
    <property type="match status" value="1"/>
</dbReference>
<evidence type="ECO:0000313" key="4">
    <source>
        <dbReference type="Proteomes" id="UP001141259"/>
    </source>
</evidence>
<evidence type="ECO:0000259" key="2">
    <source>
        <dbReference type="SMART" id="SM00331"/>
    </source>
</evidence>
<dbReference type="Gene3D" id="3.30.450.40">
    <property type="match status" value="1"/>
</dbReference>
<gene>
    <name evidence="3" type="ORF">NZH93_30220</name>
</gene>
<dbReference type="AlphaFoldDB" id="A0A9X2VRR7"/>